<keyword evidence="2" id="KW-1185">Reference proteome</keyword>
<dbReference type="Pfam" id="PF26325">
    <property type="entry name" value="YhjD"/>
    <property type="match status" value="1"/>
</dbReference>
<comment type="caution">
    <text evidence="1">The sequence shown here is derived from an EMBL/GenBank/DDBJ whole genome shotgun (WGS) entry which is preliminary data.</text>
</comment>
<dbReference type="InterPro" id="IPR058600">
    <property type="entry name" value="YhjD-like"/>
</dbReference>
<organism evidence="1 2">
    <name type="scientific">Paenibacillus cisolokensis</name>
    <dbReference type="NCBI Taxonomy" id="1658519"/>
    <lineage>
        <taxon>Bacteria</taxon>
        <taxon>Bacillati</taxon>
        <taxon>Bacillota</taxon>
        <taxon>Bacilli</taxon>
        <taxon>Bacillales</taxon>
        <taxon>Paenibacillaceae</taxon>
        <taxon>Paenibacillus</taxon>
    </lineage>
</organism>
<evidence type="ECO:0000313" key="2">
    <source>
        <dbReference type="Proteomes" id="UP000680304"/>
    </source>
</evidence>
<proteinExistence type="predicted"/>
<accession>A0ABQ4N906</accession>
<gene>
    <name evidence="1" type="ORF">PACILC2_32860</name>
</gene>
<dbReference type="Proteomes" id="UP000680304">
    <property type="component" value="Unassembled WGS sequence"/>
</dbReference>
<protein>
    <recommendedName>
        <fullName evidence="3">Lysozyme</fullName>
    </recommendedName>
</protein>
<evidence type="ECO:0000313" key="1">
    <source>
        <dbReference type="EMBL" id="GIQ64718.1"/>
    </source>
</evidence>
<name>A0ABQ4N906_9BACL</name>
<reference evidence="1 2" key="1">
    <citation type="submission" date="2021-04" db="EMBL/GenBank/DDBJ databases">
        <title>Draft genome sequence of Paenibacillus cisolokensis, LC2-13A.</title>
        <authorList>
            <person name="Uke A."/>
            <person name="Chhe C."/>
            <person name="Baramee S."/>
            <person name="Kosugi A."/>
        </authorList>
    </citation>
    <scope>NUCLEOTIDE SEQUENCE [LARGE SCALE GENOMIC DNA]</scope>
    <source>
        <strain evidence="1 2">LC2-13A</strain>
    </source>
</reference>
<dbReference type="EMBL" id="BOVJ01000104">
    <property type="protein sequence ID" value="GIQ64718.1"/>
    <property type="molecule type" value="Genomic_DNA"/>
</dbReference>
<dbReference type="RefSeq" id="WP_213529277.1">
    <property type="nucleotide sequence ID" value="NZ_BOVJ01000104.1"/>
</dbReference>
<evidence type="ECO:0008006" key="3">
    <source>
        <dbReference type="Google" id="ProtNLM"/>
    </source>
</evidence>
<sequence length="125" mass="14297">MPQSPLPTEEELLLVKESLIIPVMLDVLERDIAAVGSGGFTFPSLYAAVLRRIQEGVIRRQHELNGELKSRSIQVYGTRRTRFSLSARYRCRGYEHRMVLLWDLIRAEMEIGLADRLNIQIEGGD</sequence>